<comment type="caution">
    <text evidence="15">The sequence shown here is derived from an EMBL/GenBank/DDBJ whole genome shotgun (WGS) entry which is preliminary data.</text>
</comment>
<dbReference type="InterPro" id="IPR000276">
    <property type="entry name" value="GPCR_Rhodpsn"/>
</dbReference>
<evidence type="ECO:0000256" key="7">
    <source>
        <dbReference type="ARBA" id="ARBA00023139"/>
    </source>
</evidence>
<evidence type="ECO:0000256" key="13">
    <source>
        <dbReference type="SAM" id="Phobius"/>
    </source>
</evidence>
<keyword evidence="6 13" id="KW-0472">Membrane</keyword>
<evidence type="ECO:0000256" key="5">
    <source>
        <dbReference type="ARBA" id="ARBA00023040"/>
    </source>
</evidence>
<keyword evidence="4 13" id="KW-1133">Transmembrane helix</keyword>
<dbReference type="PROSITE" id="PS50262">
    <property type="entry name" value="G_PROTEIN_RECEP_F1_2"/>
    <property type="match status" value="1"/>
</dbReference>
<feature type="domain" description="G-protein coupled receptors family 1 profile" evidence="14">
    <location>
        <begin position="23"/>
        <end position="112"/>
    </location>
</feature>
<keyword evidence="9" id="KW-0325">Glycoprotein</keyword>
<dbReference type="PANTHER" id="PTHR24246">
    <property type="entry name" value="OLFACTORY RECEPTOR AND ADENOSINE RECEPTOR"/>
    <property type="match status" value="1"/>
</dbReference>
<dbReference type="PROSITE" id="PS00237">
    <property type="entry name" value="G_PROTEIN_RECEP_F1_1"/>
    <property type="match status" value="1"/>
</dbReference>
<dbReference type="EMBL" id="JAIPUX010005289">
    <property type="protein sequence ID" value="KAH0618927.1"/>
    <property type="molecule type" value="Genomic_DNA"/>
</dbReference>
<evidence type="ECO:0000256" key="4">
    <source>
        <dbReference type="ARBA" id="ARBA00022989"/>
    </source>
</evidence>
<keyword evidence="10 12" id="KW-0807">Transducer</keyword>
<evidence type="ECO:0000259" key="14">
    <source>
        <dbReference type="PROSITE" id="PS50262"/>
    </source>
</evidence>
<proteinExistence type="inferred from homology"/>
<feature type="transmembrane region" description="Helical" evidence="13">
    <location>
        <begin position="75"/>
        <end position="103"/>
    </location>
</feature>
<gene>
    <name evidence="15" type="ORF">JD844_018476</name>
</gene>
<keyword evidence="16" id="KW-1185">Reference proteome</keyword>
<dbReference type="PANTHER" id="PTHR24246:SF2">
    <property type="entry name" value="ADENOSINE RECEPTOR A3"/>
    <property type="match status" value="1"/>
</dbReference>
<protein>
    <recommendedName>
        <fullName evidence="14">G-protein coupled receptors family 1 profile domain-containing protein</fullName>
    </recommendedName>
</protein>
<comment type="subcellular location">
    <subcellularLocation>
        <location evidence="1">Cell membrane</location>
        <topology evidence="1">Multi-pass membrane protein</topology>
    </subcellularLocation>
</comment>
<keyword evidence="11" id="KW-0449">Lipoprotein</keyword>
<dbReference type="SUPFAM" id="SSF81321">
    <property type="entry name" value="Family A G protein-coupled receptor-like"/>
    <property type="match status" value="2"/>
</dbReference>
<evidence type="ECO:0000256" key="2">
    <source>
        <dbReference type="ARBA" id="ARBA00022475"/>
    </source>
</evidence>
<comment type="similarity">
    <text evidence="12">Belongs to the G-protein coupled receptor 1 family.</text>
</comment>
<evidence type="ECO:0000313" key="16">
    <source>
        <dbReference type="Proteomes" id="UP000826234"/>
    </source>
</evidence>
<reference evidence="15 16" key="1">
    <citation type="journal article" date="2022" name="Gigascience">
        <title>A chromosome-level genome assembly and annotation of the desert horned lizard, Phrynosoma platyrhinos, provides insight into chromosomal rearrangements among reptiles.</title>
        <authorList>
            <person name="Koochekian N."/>
            <person name="Ascanio A."/>
            <person name="Farleigh K."/>
            <person name="Card D.C."/>
            <person name="Schield D.R."/>
            <person name="Castoe T.A."/>
            <person name="Jezkova T."/>
        </authorList>
    </citation>
    <scope>NUCLEOTIDE SEQUENCE [LARGE SCALE GENOMIC DNA]</scope>
    <source>
        <strain evidence="15">NK-2021</strain>
    </source>
</reference>
<dbReference type="Pfam" id="PF00001">
    <property type="entry name" value="7tm_1"/>
    <property type="match status" value="1"/>
</dbReference>
<dbReference type="PRINTS" id="PR00555">
    <property type="entry name" value="ADENOSINEA3R"/>
</dbReference>
<keyword evidence="7" id="KW-0564">Palmitate</keyword>
<dbReference type="Proteomes" id="UP000826234">
    <property type="component" value="Unassembled WGS sequence"/>
</dbReference>
<feature type="transmembrane region" description="Helical" evidence="13">
    <location>
        <begin position="6"/>
        <end position="29"/>
    </location>
</feature>
<evidence type="ECO:0000256" key="11">
    <source>
        <dbReference type="ARBA" id="ARBA00023288"/>
    </source>
</evidence>
<evidence type="ECO:0000256" key="3">
    <source>
        <dbReference type="ARBA" id="ARBA00022692"/>
    </source>
</evidence>
<organism evidence="15 16">
    <name type="scientific">Phrynosoma platyrhinos</name>
    <name type="common">Desert horned lizard</name>
    <dbReference type="NCBI Taxonomy" id="52577"/>
    <lineage>
        <taxon>Eukaryota</taxon>
        <taxon>Metazoa</taxon>
        <taxon>Chordata</taxon>
        <taxon>Craniata</taxon>
        <taxon>Vertebrata</taxon>
        <taxon>Euteleostomi</taxon>
        <taxon>Lepidosauria</taxon>
        <taxon>Squamata</taxon>
        <taxon>Bifurcata</taxon>
        <taxon>Unidentata</taxon>
        <taxon>Episquamata</taxon>
        <taxon>Toxicofera</taxon>
        <taxon>Iguania</taxon>
        <taxon>Phrynosomatidae</taxon>
        <taxon>Phrynosomatinae</taxon>
        <taxon>Phrynosoma</taxon>
    </lineage>
</organism>
<keyword evidence="8 12" id="KW-0675">Receptor</keyword>
<keyword evidence="3 12" id="KW-0812">Transmembrane</keyword>
<accession>A0ABQ7SNI9</accession>
<name>A0ABQ7SNI9_PHRPL</name>
<evidence type="ECO:0000256" key="10">
    <source>
        <dbReference type="ARBA" id="ARBA00023224"/>
    </source>
</evidence>
<dbReference type="InterPro" id="IPR000466">
    <property type="entry name" value="Adeno_A3_rcpt"/>
</dbReference>
<evidence type="ECO:0000313" key="15">
    <source>
        <dbReference type="EMBL" id="KAH0618927.1"/>
    </source>
</evidence>
<evidence type="ECO:0000256" key="9">
    <source>
        <dbReference type="ARBA" id="ARBA00023180"/>
    </source>
</evidence>
<dbReference type="PRINTS" id="PR00237">
    <property type="entry name" value="GPCRRHODOPSN"/>
</dbReference>
<evidence type="ECO:0000256" key="8">
    <source>
        <dbReference type="ARBA" id="ARBA00023170"/>
    </source>
</evidence>
<keyword evidence="5 12" id="KW-0297">G-protein coupled receptor</keyword>
<sequence>MSDAWANVYIAFESMIAVLAILGNVLVIWVMKLNRTFQKTIFYFIISLAVADIAVGLVMPAAIVVSLGIQMPYNACLFICCLLVAFTQASIMSLLAIAIDRYLRIRLLISIPEKVVYLAILLSHSNSVMNPIVYAFRIKKFRKTCIQIFKTYVLHTDPENDVPDGHSSSEQL</sequence>
<evidence type="ECO:0000256" key="1">
    <source>
        <dbReference type="ARBA" id="ARBA00004651"/>
    </source>
</evidence>
<evidence type="ECO:0000256" key="6">
    <source>
        <dbReference type="ARBA" id="ARBA00023136"/>
    </source>
</evidence>
<feature type="transmembrane region" description="Helical" evidence="13">
    <location>
        <begin position="41"/>
        <end position="69"/>
    </location>
</feature>
<keyword evidence="2" id="KW-1003">Cell membrane</keyword>
<dbReference type="InterPro" id="IPR017452">
    <property type="entry name" value="GPCR_Rhodpsn_7TM"/>
</dbReference>
<dbReference type="Gene3D" id="1.20.1070.10">
    <property type="entry name" value="Rhodopsin 7-helix transmembrane proteins"/>
    <property type="match status" value="2"/>
</dbReference>
<evidence type="ECO:0000256" key="12">
    <source>
        <dbReference type="RuleBase" id="RU000688"/>
    </source>
</evidence>